<dbReference type="EMBL" id="AWTV01000010">
    <property type="protein sequence ID" value="KIH87164.1"/>
    <property type="molecule type" value="Genomic_DNA"/>
</dbReference>
<dbReference type="HOGENOM" id="CLU_2689423_0_0_1"/>
<comment type="caution">
    <text evidence="1">The sequence shown here is derived from an EMBL/GenBank/DDBJ whole genome shotgun (WGS) entry which is preliminary data.</text>
</comment>
<keyword evidence="2" id="KW-1185">Reference proteome</keyword>
<dbReference type="RefSeq" id="XP_040615174.1">
    <property type="nucleotide sequence ID" value="XM_040763718.1"/>
</dbReference>
<name>A0A0C2EM57_9PEZI</name>
<accession>A0A0C2EM57</accession>
<proteinExistence type="predicted"/>
<organism evidence="1 2">
    <name type="scientific">Sporothrix brasiliensis 5110</name>
    <dbReference type="NCBI Taxonomy" id="1398154"/>
    <lineage>
        <taxon>Eukaryota</taxon>
        <taxon>Fungi</taxon>
        <taxon>Dikarya</taxon>
        <taxon>Ascomycota</taxon>
        <taxon>Pezizomycotina</taxon>
        <taxon>Sordariomycetes</taxon>
        <taxon>Sordariomycetidae</taxon>
        <taxon>Ophiostomatales</taxon>
        <taxon>Ophiostomataceae</taxon>
        <taxon>Sporothrix</taxon>
    </lineage>
</organism>
<dbReference type="Proteomes" id="UP000031575">
    <property type="component" value="Unassembled WGS sequence"/>
</dbReference>
<protein>
    <submittedName>
        <fullName evidence="1">Uncharacterized protein</fullName>
    </submittedName>
</protein>
<dbReference type="VEuPathDB" id="FungiDB:SPBR_05443"/>
<reference evidence="1 2" key="1">
    <citation type="journal article" date="2014" name="BMC Genomics">
        <title>Comparative genomics of the major fungal agents of human and animal Sporotrichosis: Sporothrix schenckii and Sporothrix brasiliensis.</title>
        <authorList>
            <person name="Teixeira M.M."/>
            <person name="de Almeida L.G."/>
            <person name="Kubitschek-Barreira P."/>
            <person name="Alves F.L."/>
            <person name="Kioshima E.S."/>
            <person name="Abadio A.K."/>
            <person name="Fernandes L."/>
            <person name="Derengowski L.S."/>
            <person name="Ferreira K.S."/>
            <person name="Souza R.C."/>
            <person name="Ruiz J.C."/>
            <person name="de Andrade N.C."/>
            <person name="Paes H.C."/>
            <person name="Nicola A.M."/>
            <person name="Albuquerque P."/>
            <person name="Gerber A.L."/>
            <person name="Martins V.P."/>
            <person name="Peconick L.D."/>
            <person name="Neto A.V."/>
            <person name="Chaucanez C.B."/>
            <person name="Silva P.A."/>
            <person name="Cunha O.L."/>
            <person name="de Oliveira F.F."/>
            <person name="dos Santos T.C."/>
            <person name="Barros A.L."/>
            <person name="Soares M.A."/>
            <person name="de Oliveira L.M."/>
            <person name="Marini M.M."/>
            <person name="Villalobos-Duno H."/>
            <person name="Cunha M.M."/>
            <person name="de Hoog S."/>
            <person name="da Silveira J.F."/>
            <person name="Henrissat B."/>
            <person name="Nino-Vega G.A."/>
            <person name="Cisalpino P.S."/>
            <person name="Mora-Montes H.M."/>
            <person name="Almeida S.R."/>
            <person name="Stajich J.E."/>
            <person name="Lopes-Bezerra L.M."/>
            <person name="Vasconcelos A.T."/>
            <person name="Felipe M.S."/>
        </authorList>
    </citation>
    <scope>NUCLEOTIDE SEQUENCE [LARGE SCALE GENOMIC DNA]</scope>
    <source>
        <strain evidence="1 2">5110</strain>
    </source>
</reference>
<dbReference type="AlphaFoldDB" id="A0A0C2EM57"/>
<dbReference type="GeneID" id="63678639"/>
<gene>
    <name evidence="1" type="ORF">SPBR_05443</name>
</gene>
<evidence type="ECO:0000313" key="1">
    <source>
        <dbReference type="EMBL" id="KIH87164.1"/>
    </source>
</evidence>
<sequence>MAGFAALTAKHTLECVVGDDKGTAFQPCAVADNGPSGDGFDDFVLLWGHMTFHELSVRPDFLCPRELGDAGRDR</sequence>
<evidence type="ECO:0000313" key="2">
    <source>
        <dbReference type="Proteomes" id="UP000031575"/>
    </source>
</evidence>